<keyword evidence="3" id="KW-1133">Transmembrane helix</keyword>
<feature type="compositionally biased region" description="Polar residues" evidence="2">
    <location>
        <begin position="59"/>
        <end position="68"/>
    </location>
</feature>
<evidence type="ECO:0000256" key="3">
    <source>
        <dbReference type="SAM" id="Phobius"/>
    </source>
</evidence>
<feature type="region of interest" description="Disordered" evidence="2">
    <location>
        <begin position="314"/>
        <end position="333"/>
    </location>
</feature>
<evidence type="ECO:0000313" key="4">
    <source>
        <dbReference type="EMBL" id="MQM07768.1"/>
    </source>
</evidence>
<dbReference type="EMBL" id="NMUH01003949">
    <property type="protein sequence ID" value="MQM07768.1"/>
    <property type="molecule type" value="Genomic_DNA"/>
</dbReference>
<keyword evidence="5" id="KW-1185">Reference proteome</keyword>
<feature type="region of interest" description="Disordered" evidence="2">
    <location>
        <begin position="144"/>
        <end position="171"/>
    </location>
</feature>
<feature type="coiled-coil region" evidence="1">
    <location>
        <begin position="756"/>
        <end position="899"/>
    </location>
</feature>
<feature type="region of interest" description="Disordered" evidence="2">
    <location>
        <begin position="437"/>
        <end position="469"/>
    </location>
</feature>
<evidence type="ECO:0000313" key="5">
    <source>
        <dbReference type="Proteomes" id="UP000652761"/>
    </source>
</evidence>
<organism evidence="4 5">
    <name type="scientific">Colocasia esculenta</name>
    <name type="common">Wild taro</name>
    <name type="synonym">Arum esculentum</name>
    <dbReference type="NCBI Taxonomy" id="4460"/>
    <lineage>
        <taxon>Eukaryota</taxon>
        <taxon>Viridiplantae</taxon>
        <taxon>Streptophyta</taxon>
        <taxon>Embryophyta</taxon>
        <taxon>Tracheophyta</taxon>
        <taxon>Spermatophyta</taxon>
        <taxon>Magnoliopsida</taxon>
        <taxon>Liliopsida</taxon>
        <taxon>Araceae</taxon>
        <taxon>Aroideae</taxon>
        <taxon>Colocasieae</taxon>
        <taxon>Colocasia</taxon>
    </lineage>
</organism>
<dbReference type="PANTHER" id="PTHR33740">
    <property type="entry name" value="GPI-ANCHORED ADHESIN-LIKE PROTEIN"/>
    <property type="match status" value="1"/>
</dbReference>
<feature type="compositionally biased region" description="Polar residues" evidence="2">
    <location>
        <begin position="220"/>
        <end position="229"/>
    </location>
</feature>
<sequence>MVVLAAHSSPSSFQLRWGLHCRKPSPGSLRTRFPSSHARVRLARVVACRSAAGEEGDGSQASRASSVGASDPFAGWSGEESDDGPQQKGKLGGIMGVGLAGIFFAAGISFAAISLGRKTAGIKKHMEPLTIEQEVLLASDEQKEKIDSVENESSSTLTEGGHNHAPDPETGISEEQISHVENHDTASNSRVDSIKLEDSSMIEDNGSSGTDVDAFHKTSTQENLNSSNFLDCPSEPTGSDLVSTGEPAHAGDLPSDDFSINASNSNLASSTSYTSIELSDNLETGDLDGQYSSGSDSTNLNFRNQDEVILSVGSEHSKLSSDSSGSKVDHSSDISMFEGSDTLHTNTTLDSQFVSNDIAEAVVPDSGVHDPELQPLLPNDAHTSPSVVHSINANVPPETNSQSNLNLSETLEVPFETTSPSLVGDKLDVEDFGAPALLPVSPLENGSGTGVQYESDRGESSSEMLPQKSFSSAGIPAPSLVSAASQVSPGKVLVPAVIDQVQEQALAALQVLKRELLRRRWLREGNLRQPRNPAAVATMAMVSEEGLVLAVIHLRWRRRRRWQRKVLHRLQNPTAVATTATVAEEGLAPAMESSYSGDGGDSGSGSGLSVLHLVPNLQIKVPLSFAWRLVVVEADIQAGDICSRREYARWLVSASSILSRNTISKVYPAMYIENVTELAFDDVTPDDPDFPSIQGYTRLFQPDKPVTKAQAAIALATGDAAEVVGEELARIEAETMADAAVAAHTALVAEVEKDLNASFEEELTMERQKIDAVEKLAEEARLELEKLKKERAEENNALIRGRAAVESEMEVLSKLRNEVEEQLQSLVSNKMEIAFERERINKLRKEAEKENEVIVQLQYELEVERKALSMARSWAEEEAKRANEQAKALEEARERWERHGLKIVVDENLRDDEIAGTTWLNAGKQWSLEETIKNGESLLDKLKAMALSIKGQSAAVVEKIIQIITSLVSALKQWVSNASQHASELRGDIIEKASKSRDELRANASEFTSSIADRSSKSIQELQDNASGFCSSIRDGAKRAVEDCREGVEKLTQRFKT</sequence>
<feature type="region of interest" description="Disordered" evidence="2">
    <location>
        <begin position="220"/>
        <end position="257"/>
    </location>
</feature>
<dbReference type="SUPFAM" id="SSF58113">
    <property type="entry name" value="Apolipoprotein A-I"/>
    <property type="match status" value="1"/>
</dbReference>
<evidence type="ECO:0000256" key="2">
    <source>
        <dbReference type="SAM" id="MobiDB-lite"/>
    </source>
</evidence>
<feature type="transmembrane region" description="Helical" evidence="3">
    <location>
        <begin position="94"/>
        <end position="116"/>
    </location>
</feature>
<feature type="region of interest" description="Disordered" evidence="2">
    <location>
        <begin position="53"/>
        <end position="89"/>
    </location>
</feature>
<keyword evidence="3" id="KW-0812">Transmembrane</keyword>
<feature type="region of interest" description="Disordered" evidence="2">
    <location>
        <begin position="366"/>
        <end position="385"/>
    </location>
</feature>
<dbReference type="Proteomes" id="UP000652761">
    <property type="component" value="Unassembled WGS sequence"/>
</dbReference>
<gene>
    <name evidence="4" type="ORF">Taro_040618</name>
</gene>
<name>A0A843WME3_COLES</name>
<evidence type="ECO:0000256" key="1">
    <source>
        <dbReference type="SAM" id="Coils"/>
    </source>
</evidence>
<keyword evidence="3" id="KW-0472">Membrane</keyword>
<protein>
    <submittedName>
        <fullName evidence="4">Uncharacterized protein</fullName>
    </submittedName>
</protein>
<proteinExistence type="predicted"/>
<comment type="caution">
    <text evidence="4">The sequence shown here is derived from an EMBL/GenBank/DDBJ whole genome shotgun (WGS) entry which is preliminary data.</text>
</comment>
<dbReference type="PANTHER" id="PTHR33740:SF3">
    <property type="entry name" value="GPI-ANCHORED ADHESIN-LIKE PROTEIN"/>
    <property type="match status" value="1"/>
</dbReference>
<dbReference type="Gene3D" id="1.20.120.20">
    <property type="entry name" value="Apolipoprotein"/>
    <property type="match status" value="1"/>
</dbReference>
<accession>A0A843WME3</accession>
<dbReference type="AlphaFoldDB" id="A0A843WME3"/>
<reference evidence="4" key="1">
    <citation type="submission" date="2017-07" db="EMBL/GenBank/DDBJ databases">
        <title>Taro Niue Genome Assembly and Annotation.</title>
        <authorList>
            <person name="Atibalentja N."/>
            <person name="Keating K."/>
            <person name="Fields C.J."/>
        </authorList>
    </citation>
    <scope>NUCLEOTIDE SEQUENCE</scope>
    <source>
        <strain evidence="4">Niue_2</strain>
        <tissue evidence="4">Leaf</tissue>
    </source>
</reference>
<dbReference type="OrthoDB" id="2020668at2759"/>
<keyword evidence="1" id="KW-0175">Coiled coil</keyword>